<keyword evidence="4" id="KW-1185">Reference proteome</keyword>
<accession>A0ABQ1L178</accession>
<sequence>MTQNTEDSGAKTMARPIALIAVIAAIMAFVVWQFGPVAYSTTNPYPDDLTQNPTGAGSNPDDVGTVLEDEANVPVERVPSDILDGSADATDLTGIQDPVPDNTVADEGRRLLDADELVSPENGTVNNETGMAETTEDSQ</sequence>
<keyword evidence="2" id="KW-0812">Transmembrane</keyword>
<evidence type="ECO:0000256" key="1">
    <source>
        <dbReference type="SAM" id="MobiDB-lite"/>
    </source>
</evidence>
<dbReference type="Proteomes" id="UP000645462">
    <property type="component" value="Unassembled WGS sequence"/>
</dbReference>
<feature type="transmembrane region" description="Helical" evidence="2">
    <location>
        <begin position="12"/>
        <end position="34"/>
    </location>
</feature>
<gene>
    <name evidence="3" type="ORF">GCM10011363_37050</name>
</gene>
<keyword evidence="2" id="KW-0472">Membrane</keyword>
<evidence type="ECO:0000256" key="2">
    <source>
        <dbReference type="SAM" id="Phobius"/>
    </source>
</evidence>
<feature type="region of interest" description="Disordered" evidence="1">
    <location>
        <begin position="81"/>
        <end position="139"/>
    </location>
</feature>
<evidence type="ECO:0000313" key="3">
    <source>
        <dbReference type="EMBL" id="GGC17142.1"/>
    </source>
</evidence>
<evidence type="ECO:0000313" key="4">
    <source>
        <dbReference type="Proteomes" id="UP000645462"/>
    </source>
</evidence>
<name>A0ABQ1L178_9RHOB</name>
<organism evidence="3 4">
    <name type="scientific">Marivita lacus</name>
    <dbReference type="NCBI Taxonomy" id="1323742"/>
    <lineage>
        <taxon>Bacteria</taxon>
        <taxon>Pseudomonadati</taxon>
        <taxon>Pseudomonadota</taxon>
        <taxon>Alphaproteobacteria</taxon>
        <taxon>Rhodobacterales</taxon>
        <taxon>Roseobacteraceae</taxon>
        <taxon>Marivita</taxon>
    </lineage>
</organism>
<reference evidence="4" key="1">
    <citation type="journal article" date="2019" name="Int. J. Syst. Evol. Microbiol.">
        <title>The Global Catalogue of Microorganisms (GCM) 10K type strain sequencing project: providing services to taxonomists for standard genome sequencing and annotation.</title>
        <authorList>
            <consortium name="The Broad Institute Genomics Platform"/>
            <consortium name="The Broad Institute Genome Sequencing Center for Infectious Disease"/>
            <person name="Wu L."/>
            <person name="Ma J."/>
        </authorList>
    </citation>
    <scope>NUCLEOTIDE SEQUENCE [LARGE SCALE GENOMIC DNA]</scope>
    <source>
        <strain evidence="4">CGMCC 1.12478</strain>
    </source>
</reference>
<feature type="region of interest" description="Disordered" evidence="1">
    <location>
        <begin position="41"/>
        <end position="65"/>
    </location>
</feature>
<keyword evidence="2" id="KW-1133">Transmembrane helix</keyword>
<dbReference type="RefSeq" id="WP_188483588.1">
    <property type="nucleotide sequence ID" value="NZ_BMFC01000013.1"/>
</dbReference>
<proteinExistence type="predicted"/>
<comment type="caution">
    <text evidence="3">The sequence shown here is derived from an EMBL/GenBank/DDBJ whole genome shotgun (WGS) entry which is preliminary data.</text>
</comment>
<dbReference type="EMBL" id="BMFC01000013">
    <property type="protein sequence ID" value="GGC17142.1"/>
    <property type="molecule type" value="Genomic_DNA"/>
</dbReference>
<feature type="compositionally biased region" description="Polar residues" evidence="1">
    <location>
        <begin position="41"/>
        <end position="57"/>
    </location>
</feature>
<protein>
    <submittedName>
        <fullName evidence="3">Uncharacterized protein</fullName>
    </submittedName>
</protein>